<dbReference type="Proteomes" id="UP000293360">
    <property type="component" value="Unassembled WGS sequence"/>
</dbReference>
<keyword evidence="2" id="KW-0472">Membrane</keyword>
<sequence length="152" mass="16629">MAIAEPIKGQPLQPEYSEIDDTTCPPYDNSSSQQSPLLGNPVDFDIEAQQPPRYYPGLGDGRDNAAASTEGMRFQESTVGTWPRSAAEMLRPNQRCPGPVLVVIEQFFYLCLYLIFGAFGLLAAFTVLLAIGIVLSKFAMAAIWILEKVGLI</sequence>
<proteinExistence type="predicted"/>
<keyword evidence="2" id="KW-1133">Transmembrane helix</keyword>
<reference evidence="3 4" key="1">
    <citation type="submission" date="2018-06" db="EMBL/GenBank/DDBJ databases">
        <title>Complete Genomes of Monosporascus.</title>
        <authorList>
            <person name="Robinson A.J."/>
            <person name="Natvig D.O."/>
        </authorList>
    </citation>
    <scope>NUCLEOTIDE SEQUENCE [LARGE SCALE GENOMIC DNA]</scope>
    <source>
        <strain evidence="3 4">CBS 110550</strain>
    </source>
</reference>
<evidence type="ECO:0000256" key="1">
    <source>
        <dbReference type="SAM" id="MobiDB-lite"/>
    </source>
</evidence>
<gene>
    <name evidence="3" type="ORF">DL764_009831</name>
</gene>
<feature type="region of interest" description="Disordered" evidence="1">
    <location>
        <begin position="1"/>
        <end position="64"/>
    </location>
</feature>
<accession>A0A4Q4STY9</accession>
<evidence type="ECO:0000256" key="2">
    <source>
        <dbReference type="SAM" id="Phobius"/>
    </source>
</evidence>
<keyword evidence="2" id="KW-0812">Transmembrane</keyword>
<evidence type="ECO:0000313" key="3">
    <source>
        <dbReference type="EMBL" id="RYO80926.1"/>
    </source>
</evidence>
<feature type="compositionally biased region" description="Polar residues" evidence="1">
    <location>
        <begin position="28"/>
        <end position="37"/>
    </location>
</feature>
<name>A0A4Q4STY9_9PEZI</name>
<dbReference type="AlphaFoldDB" id="A0A4Q4STY9"/>
<keyword evidence="4" id="KW-1185">Reference proteome</keyword>
<dbReference type="OrthoDB" id="4746116at2759"/>
<protein>
    <submittedName>
        <fullName evidence="3">Uncharacterized protein</fullName>
    </submittedName>
</protein>
<feature type="transmembrane region" description="Helical" evidence="2">
    <location>
        <begin position="122"/>
        <end position="146"/>
    </location>
</feature>
<evidence type="ECO:0000313" key="4">
    <source>
        <dbReference type="Proteomes" id="UP000293360"/>
    </source>
</evidence>
<organism evidence="3 4">
    <name type="scientific">Monosporascus ibericus</name>
    <dbReference type="NCBI Taxonomy" id="155417"/>
    <lineage>
        <taxon>Eukaryota</taxon>
        <taxon>Fungi</taxon>
        <taxon>Dikarya</taxon>
        <taxon>Ascomycota</taxon>
        <taxon>Pezizomycotina</taxon>
        <taxon>Sordariomycetes</taxon>
        <taxon>Xylariomycetidae</taxon>
        <taxon>Xylariales</taxon>
        <taxon>Xylariales incertae sedis</taxon>
        <taxon>Monosporascus</taxon>
    </lineage>
</organism>
<comment type="caution">
    <text evidence="3">The sequence shown here is derived from an EMBL/GenBank/DDBJ whole genome shotgun (WGS) entry which is preliminary data.</text>
</comment>
<dbReference type="EMBL" id="QJNU01001021">
    <property type="protein sequence ID" value="RYO80926.1"/>
    <property type="molecule type" value="Genomic_DNA"/>
</dbReference>